<dbReference type="InterPro" id="IPR032466">
    <property type="entry name" value="Metal_Hydrolase"/>
</dbReference>
<evidence type="ECO:0000256" key="4">
    <source>
        <dbReference type="ARBA" id="ARBA00022833"/>
    </source>
</evidence>
<keyword evidence="4" id="KW-0862">Zinc</keyword>
<keyword evidence="2" id="KW-0479">Metal-binding</keyword>
<dbReference type="AlphaFoldDB" id="A0A0U1Q1E6"/>
<dbReference type="Gene3D" id="3.20.20.140">
    <property type="entry name" value="Metal-dependent hydrolases"/>
    <property type="match status" value="1"/>
</dbReference>
<dbReference type="InterPro" id="IPR006680">
    <property type="entry name" value="Amidohydro-rel"/>
</dbReference>
<dbReference type="PANTHER" id="PTHR11271">
    <property type="entry name" value="GUANINE DEAMINASE"/>
    <property type="match status" value="1"/>
</dbReference>
<accession>A0A0U1Q1E6</accession>
<dbReference type="RefSeq" id="WP_046741105.1">
    <property type="nucleotide sequence ID" value="NZ_LBNQ01000018.1"/>
</dbReference>
<evidence type="ECO:0000256" key="1">
    <source>
        <dbReference type="ARBA" id="ARBA00001947"/>
    </source>
</evidence>
<dbReference type="PANTHER" id="PTHR11271:SF48">
    <property type="entry name" value="AMIDOHYDROLASE-RELATED DOMAIN-CONTAINING PROTEIN"/>
    <property type="match status" value="1"/>
</dbReference>
<keyword evidence="3" id="KW-0378">Hydrolase</keyword>
<dbReference type="NCBIfam" id="NF006681">
    <property type="entry name" value="PRK09229.1-2"/>
    <property type="match status" value="1"/>
</dbReference>
<dbReference type="InterPro" id="IPR055156">
    <property type="entry name" value="HutF-like_N"/>
</dbReference>
<protein>
    <submittedName>
        <fullName evidence="7">N-formimino-L-glutamate deiminase</fullName>
    </submittedName>
</protein>
<dbReference type="STRING" id="1610491.AAV94_04315"/>
<dbReference type="Pfam" id="PF22429">
    <property type="entry name" value="HutF_N"/>
    <property type="match status" value="1"/>
</dbReference>
<dbReference type="GO" id="GO:0005829">
    <property type="term" value="C:cytosol"/>
    <property type="evidence" value="ECO:0007669"/>
    <property type="project" value="TreeGrafter"/>
</dbReference>
<dbReference type="GO" id="GO:0046872">
    <property type="term" value="F:metal ion binding"/>
    <property type="evidence" value="ECO:0007669"/>
    <property type="project" value="UniProtKB-KW"/>
</dbReference>
<dbReference type="GO" id="GO:0019239">
    <property type="term" value="F:deaminase activity"/>
    <property type="evidence" value="ECO:0007669"/>
    <property type="project" value="TreeGrafter"/>
</dbReference>
<proteinExistence type="predicted"/>
<feature type="domain" description="Amidohydrolase-related" evidence="5">
    <location>
        <begin position="55"/>
        <end position="438"/>
    </location>
</feature>
<dbReference type="InterPro" id="IPR051607">
    <property type="entry name" value="Metallo-dep_hydrolases"/>
</dbReference>
<keyword evidence="8" id="KW-1185">Reference proteome</keyword>
<comment type="caution">
    <text evidence="7">The sequence shown here is derived from an EMBL/GenBank/DDBJ whole genome shotgun (WGS) entry which is preliminary data.</text>
</comment>
<evidence type="ECO:0000256" key="2">
    <source>
        <dbReference type="ARBA" id="ARBA00022723"/>
    </source>
</evidence>
<evidence type="ECO:0000259" key="6">
    <source>
        <dbReference type="Pfam" id="PF22429"/>
    </source>
</evidence>
<dbReference type="PATRIC" id="fig|1610491.3.peg.920"/>
<dbReference type="InterPro" id="IPR010252">
    <property type="entry name" value="HutF"/>
</dbReference>
<dbReference type="Gene3D" id="2.30.40.10">
    <property type="entry name" value="Urease, subunit C, domain 1"/>
    <property type="match status" value="1"/>
</dbReference>
<dbReference type="SUPFAM" id="SSF51556">
    <property type="entry name" value="Metallo-dependent hydrolases"/>
    <property type="match status" value="1"/>
</dbReference>
<evidence type="ECO:0000313" key="8">
    <source>
        <dbReference type="Proteomes" id="UP000050580"/>
    </source>
</evidence>
<evidence type="ECO:0000256" key="3">
    <source>
        <dbReference type="ARBA" id="ARBA00022801"/>
    </source>
</evidence>
<dbReference type="InterPro" id="IPR011059">
    <property type="entry name" value="Metal-dep_hydrolase_composite"/>
</dbReference>
<comment type="cofactor">
    <cofactor evidence="1">
        <name>Zn(2+)</name>
        <dbReference type="ChEBI" id="CHEBI:29105"/>
    </cofactor>
</comment>
<dbReference type="NCBIfam" id="TIGR02022">
    <property type="entry name" value="hutF"/>
    <property type="match status" value="1"/>
</dbReference>
<organism evidence="7 8">
    <name type="scientific">Lampropedia cohaerens</name>
    <dbReference type="NCBI Taxonomy" id="1610491"/>
    <lineage>
        <taxon>Bacteria</taxon>
        <taxon>Pseudomonadati</taxon>
        <taxon>Pseudomonadota</taxon>
        <taxon>Betaproteobacteria</taxon>
        <taxon>Burkholderiales</taxon>
        <taxon>Comamonadaceae</taxon>
        <taxon>Lampropedia</taxon>
    </lineage>
</organism>
<evidence type="ECO:0000259" key="5">
    <source>
        <dbReference type="Pfam" id="PF01979"/>
    </source>
</evidence>
<dbReference type="SUPFAM" id="SSF51338">
    <property type="entry name" value="Composite domain of metallo-dependent hydrolases"/>
    <property type="match status" value="1"/>
</dbReference>
<dbReference type="NCBIfam" id="NF006684">
    <property type="entry name" value="PRK09229.1-5"/>
    <property type="match status" value="1"/>
</dbReference>
<dbReference type="Proteomes" id="UP000050580">
    <property type="component" value="Unassembled WGS sequence"/>
</dbReference>
<name>A0A0U1Q1E6_9BURK</name>
<gene>
    <name evidence="7" type="ORF">AAV94_04315</name>
</gene>
<evidence type="ECO:0000313" key="7">
    <source>
        <dbReference type="EMBL" id="KKW68594.1"/>
    </source>
</evidence>
<reference evidence="7 8" key="1">
    <citation type="submission" date="2015-05" db="EMBL/GenBank/DDBJ databases">
        <title>Draft genome sequence of Lampropedia sp. CT6, isolated from the microbial mat of a hot water spring, located at Manikaran, India.</title>
        <authorList>
            <person name="Tripathi C."/>
            <person name="Rani P."/>
            <person name="Mahato N.K."/>
            <person name="Lal R."/>
        </authorList>
    </citation>
    <scope>NUCLEOTIDE SEQUENCE [LARGE SCALE GENOMIC DNA]</scope>
    <source>
        <strain evidence="7 8">CT6</strain>
    </source>
</reference>
<feature type="domain" description="Formimidoylglutamate deiminase N-terminal" evidence="6">
    <location>
        <begin position="8"/>
        <end position="44"/>
    </location>
</feature>
<dbReference type="EMBL" id="LBNQ01000018">
    <property type="protein sequence ID" value="KKW68594.1"/>
    <property type="molecule type" value="Genomic_DNA"/>
</dbReference>
<dbReference type="Pfam" id="PF01979">
    <property type="entry name" value="Amidohydro_1"/>
    <property type="match status" value="1"/>
</dbReference>
<sequence>MTRTDASHALFAADALLPGGWARNVLLRWNAQGEFTQIEPGATCPPEVPRATGPVIPGMPNLHSHAFQRAFAGLTEHRTQAQDSFWSWRTLMYGFANRLTPEQLEAIASWLYLEMLQAGYTSVCEFHYVHHDQDGAPYADDALLSQVLLRAAARVGMGMTLLPVLYQTSGFGGQPARSDQARFLRSTDNMLALLQGLQPLAAELGAQLGLAPHSLRAVPPASLRAAIEGLHALLPDAPVHIHIAEQQQEVEDCLAWSGLRPVQWLLAHMPVDARWCLVHATHMTPAEYEAAARSGAVAGLCPMTEANLGDGIFDAPLWVAHGGRWGIGSDSHVCVNAAEELQMLEYSQRLALRQRNVLATPTQPHVATAMTLQAVAGGARASGRSITGLAVGQQADMVALDAQHVALAGLPAELAYAGHVFGSQRSSAIANVWCAGRLRVQAGRHALHDDLQHAFINARRQLLAITH</sequence>
<dbReference type="OrthoDB" id="9796020at2"/>